<dbReference type="AlphaFoldDB" id="A0A259U369"/>
<feature type="transmembrane region" description="Helical" evidence="1">
    <location>
        <begin position="84"/>
        <end position="110"/>
    </location>
</feature>
<gene>
    <name evidence="2" type="ORF">BSZ36_16765</name>
</gene>
<organism evidence="2 3">
    <name type="scientific">Rubricoccus marinus</name>
    <dbReference type="NCBI Taxonomy" id="716817"/>
    <lineage>
        <taxon>Bacteria</taxon>
        <taxon>Pseudomonadati</taxon>
        <taxon>Rhodothermota</taxon>
        <taxon>Rhodothermia</taxon>
        <taxon>Rhodothermales</taxon>
        <taxon>Rubricoccaceae</taxon>
        <taxon>Rubricoccus</taxon>
    </lineage>
</organism>
<evidence type="ECO:0000313" key="3">
    <source>
        <dbReference type="Proteomes" id="UP000216446"/>
    </source>
</evidence>
<dbReference type="EMBL" id="MQWB01000001">
    <property type="protein sequence ID" value="OZC04483.1"/>
    <property type="molecule type" value="Genomic_DNA"/>
</dbReference>
<dbReference type="InParanoid" id="A0A259U369"/>
<protein>
    <submittedName>
        <fullName evidence="2">Uncharacterized protein</fullName>
    </submittedName>
</protein>
<reference evidence="2 3" key="1">
    <citation type="submission" date="2016-11" db="EMBL/GenBank/DDBJ databases">
        <title>Study of marine rhodopsin-containing bacteria.</title>
        <authorList>
            <person name="Yoshizawa S."/>
            <person name="Kumagai Y."/>
            <person name="Kogure K."/>
        </authorList>
    </citation>
    <scope>NUCLEOTIDE SEQUENCE [LARGE SCALE GENOMIC DNA]</scope>
    <source>
        <strain evidence="2 3">SG-29</strain>
    </source>
</reference>
<name>A0A259U369_9BACT</name>
<accession>A0A259U369</accession>
<proteinExistence type="predicted"/>
<keyword evidence="1" id="KW-0472">Membrane</keyword>
<dbReference type="Proteomes" id="UP000216446">
    <property type="component" value="Unassembled WGS sequence"/>
</dbReference>
<feature type="transmembrane region" description="Helical" evidence="1">
    <location>
        <begin position="6"/>
        <end position="35"/>
    </location>
</feature>
<sequence>MRDRVAVAGLILLAVLAVLGTSGVMLVSVLGMGAAFWAMRSAPMPRLLAAVGVAGLASSLLAEVVHTLYHWLIPASAGPGDSGAFFVSATLVGLINVAAFAGLLLALEWATRRAESARRA</sequence>
<evidence type="ECO:0000313" key="2">
    <source>
        <dbReference type="EMBL" id="OZC04483.1"/>
    </source>
</evidence>
<keyword evidence="1" id="KW-1133">Transmembrane helix</keyword>
<evidence type="ECO:0000256" key="1">
    <source>
        <dbReference type="SAM" id="Phobius"/>
    </source>
</evidence>
<dbReference type="RefSeq" id="WP_094551005.1">
    <property type="nucleotide sequence ID" value="NZ_MQWB01000001.1"/>
</dbReference>
<feature type="transmembrane region" description="Helical" evidence="1">
    <location>
        <begin position="47"/>
        <end position="72"/>
    </location>
</feature>
<keyword evidence="3" id="KW-1185">Reference proteome</keyword>
<keyword evidence="1" id="KW-0812">Transmembrane</keyword>
<comment type="caution">
    <text evidence="2">The sequence shown here is derived from an EMBL/GenBank/DDBJ whole genome shotgun (WGS) entry which is preliminary data.</text>
</comment>